<reference evidence="6 7" key="1">
    <citation type="submission" date="2018-06" db="EMBL/GenBank/DDBJ databases">
        <authorList>
            <consortium name="Pathogen Informatics"/>
            <person name="Doyle S."/>
        </authorList>
    </citation>
    <scope>NUCLEOTIDE SEQUENCE [LARGE SCALE GENOMIC DNA]</scope>
    <source>
        <strain evidence="6 7">NCTC11997</strain>
    </source>
</reference>
<evidence type="ECO:0000313" key="7">
    <source>
        <dbReference type="Proteomes" id="UP000254603"/>
    </source>
</evidence>
<evidence type="ECO:0000256" key="2">
    <source>
        <dbReference type="ARBA" id="ARBA00022692"/>
    </source>
</evidence>
<dbReference type="RefSeq" id="WP_018574841.1">
    <property type="nucleotide sequence ID" value="NZ_CP065724.1"/>
</dbReference>
<dbReference type="AlphaFoldDB" id="A0A379B060"/>
<gene>
    <name evidence="6" type="ORF">NCTC11997_02722</name>
</gene>
<dbReference type="GO" id="GO:0030255">
    <property type="term" value="P:protein secretion by the type IV secretion system"/>
    <property type="evidence" value="ECO:0007669"/>
    <property type="project" value="InterPro"/>
</dbReference>
<dbReference type="Proteomes" id="UP000254603">
    <property type="component" value="Unassembled WGS sequence"/>
</dbReference>
<evidence type="ECO:0000313" key="6">
    <source>
        <dbReference type="EMBL" id="SUB29775.1"/>
    </source>
</evidence>
<organism evidence="6 7">
    <name type="scientific">Oligella ureolytica</name>
    <dbReference type="NCBI Taxonomy" id="90244"/>
    <lineage>
        <taxon>Bacteria</taxon>
        <taxon>Pseudomonadati</taxon>
        <taxon>Pseudomonadota</taxon>
        <taxon>Betaproteobacteria</taxon>
        <taxon>Burkholderiales</taxon>
        <taxon>Alcaligenaceae</taxon>
        <taxon>Oligella</taxon>
    </lineage>
</organism>
<evidence type="ECO:0000256" key="1">
    <source>
        <dbReference type="ARBA" id="ARBA00004141"/>
    </source>
</evidence>
<protein>
    <submittedName>
        <fullName evidence="6">Type IV secretion system protein VirB6</fullName>
    </submittedName>
</protein>
<keyword evidence="2 5" id="KW-0812">Transmembrane</keyword>
<proteinExistence type="predicted"/>
<dbReference type="STRING" id="1122619.GCA_000373745_01669"/>
<feature type="transmembrane region" description="Helical" evidence="5">
    <location>
        <begin position="205"/>
        <end position="229"/>
    </location>
</feature>
<name>A0A379B060_9BURK</name>
<feature type="transmembrane region" description="Helical" evidence="5">
    <location>
        <begin position="174"/>
        <end position="193"/>
    </location>
</feature>
<keyword evidence="3 5" id="KW-1133">Transmembrane helix</keyword>
<feature type="transmembrane region" description="Helical" evidence="5">
    <location>
        <begin position="144"/>
        <end position="168"/>
    </location>
</feature>
<dbReference type="EMBL" id="UGSB01000002">
    <property type="protein sequence ID" value="SUB29775.1"/>
    <property type="molecule type" value="Genomic_DNA"/>
</dbReference>
<evidence type="ECO:0000256" key="4">
    <source>
        <dbReference type="ARBA" id="ARBA00023136"/>
    </source>
</evidence>
<dbReference type="GO" id="GO:0016020">
    <property type="term" value="C:membrane"/>
    <property type="evidence" value="ECO:0007669"/>
    <property type="project" value="UniProtKB-SubCell"/>
</dbReference>
<comment type="subcellular location">
    <subcellularLocation>
        <location evidence="1">Membrane</location>
        <topology evidence="1">Multi-pass membrane protein</topology>
    </subcellularLocation>
</comment>
<dbReference type="InterPro" id="IPR007688">
    <property type="entry name" value="Conjugal_tfr_TrbL/VirB6"/>
</dbReference>
<feature type="transmembrane region" description="Helical" evidence="5">
    <location>
        <begin position="30"/>
        <end position="54"/>
    </location>
</feature>
<sequence length="344" mass="35375">MAVAFELFTPLFNKIDTITATYVTDISSRAIAAITPVLSVGLTLGFITYGWLIIRGAVEMPVAEFLNRCLRIGIITSIALAGGLYQSEIANAITTVPDELATALLGTTNDGASAAAIVDQSAAQGFNRASEAFQEAGFFSSDGLLYGLFGIIILLATGILAAVGGAFILLAKLALALLAGLGPLFIVALIWQPTHRFFDQWAQQVINYGLLIVLFSSIFGLLMQIFGSYMADLRFDGAQNVAYAIGGSVILSIVSIILLVQLPSIASGLAGGIGLGYMWELRSIRGGAGAAARGGAAMARGARKAPVAARSAASGAANMAKTVATGGAGIAKAASGYFRGRKAG</sequence>
<evidence type="ECO:0000256" key="3">
    <source>
        <dbReference type="ARBA" id="ARBA00022989"/>
    </source>
</evidence>
<dbReference type="Pfam" id="PF04610">
    <property type="entry name" value="TrbL"/>
    <property type="match status" value="1"/>
</dbReference>
<evidence type="ECO:0000256" key="5">
    <source>
        <dbReference type="SAM" id="Phobius"/>
    </source>
</evidence>
<accession>A0A379B060</accession>
<feature type="transmembrane region" description="Helical" evidence="5">
    <location>
        <begin position="241"/>
        <end position="260"/>
    </location>
</feature>
<keyword evidence="4 5" id="KW-0472">Membrane</keyword>